<dbReference type="AlphaFoldDB" id="A0A7V5HXU4"/>
<evidence type="ECO:0000256" key="2">
    <source>
        <dbReference type="PROSITE-ProRule" id="PRU00169"/>
    </source>
</evidence>
<organism evidence="4">
    <name type="scientific">Aerophobetes bacterium</name>
    <dbReference type="NCBI Taxonomy" id="2030807"/>
    <lineage>
        <taxon>Bacteria</taxon>
        <taxon>Candidatus Aerophobota</taxon>
    </lineage>
</organism>
<protein>
    <submittedName>
        <fullName evidence="4">Response regulator</fullName>
    </submittedName>
</protein>
<dbReference type="CDD" id="cd00156">
    <property type="entry name" value="REC"/>
    <property type="match status" value="1"/>
</dbReference>
<dbReference type="PANTHER" id="PTHR44591:SF24">
    <property type="entry name" value="PROTEIN-GLUTAMATE METHYLESTERASE_PROTEIN-GLUTAMINE GLUTAMINASE 1"/>
    <property type="match status" value="1"/>
</dbReference>
<accession>A0A7V5HXU4</accession>
<feature type="modified residue" description="4-aspartylphosphate" evidence="2">
    <location>
        <position position="51"/>
    </location>
</feature>
<dbReference type="Proteomes" id="UP000886070">
    <property type="component" value="Unassembled WGS sequence"/>
</dbReference>
<dbReference type="SUPFAM" id="SSF52172">
    <property type="entry name" value="CheY-like"/>
    <property type="match status" value="1"/>
</dbReference>
<dbReference type="Gene3D" id="3.40.50.2300">
    <property type="match status" value="1"/>
</dbReference>
<dbReference type="SMART" id="SM00448">
    <property type="entry name" value="REC"/>
    <property type="match status" value="1"/>
</dbReference>
<dbReference type="InterPro" id="IPR001789">
    <property type="entry name" value="Sig_transdc_resp-reg_receiver"/>
</dbReference>
<evidence type="ECO:0000256" key="1">
    <source>
        <dbReference type="ARBA" id="ARBA00022553"/>
    </source>
</evidence>
<dbReference type="EMBL" id="DRTT01000009">
    <property type="protein sequence ID" value="HHF97923.1"/>
    <property type="molecule type" value="Genomic_DNA"/>
</dbReference>
<dbReference type="PANTHER" id="PTHR44591">
    <property type="entry name" value="STRESS RESPONSE REGULATOR PROTEIN 1"/>
    <property type="match status" value="1"/>
</dbReference>
<keyword evidence="1 2" id="KW-0597">Phosphoprotein</keyword>
<feature type="domain" description="Response regulatory" evidence="3">
    <location>
        <begin position="2"/>
        <end position="116"/>
    </location>
</feature>
<dbReference type="GO" id="GO:0000160">
    <property type="term" value="P:phosphorelay signal transduction system"/>
    <property type="evidence" value="ECO:0007669"/>
    <property type="project" value="InterPro"/>
</dbReference>
<dbReference type="PROSITE" id="PS50110">
    <property type="entry name" value="RESPONSE_REGULATORY"/>
    <property type="match status" value="1"/>
</dbReference>
<comment type="caution">
    <text evidence="4">The sequence shown here is derived from an EMBL/GenBank/DDBJ whole genome shotgun (WGS) entry which is preliminary data.</text>
</comment>
<dbReference type="InterPro" id="IPR011006">
    <property type="entry name" value="CheY-like_superfamily"/>
</dbReference>
<sequence length="126" mass="14210">MRVLVADDDMFMRNFLRKVLENEGCCIEVVESGSEVIRKVLEKKFDVLFLDIYMGGMDGFETIPIIKEIAPALPIVVITGDTSLQTKNKIQNLDVFSYLTKPIDPVEVRKVLRTVPLALESNHAGR</sequence>
<gene>
    <name evidence="4" type="ORF">ENL39_00340</name>
</gene>
<dbReference type="Pfam" id="PF00072">
    <property type="entry name" value="Response_reg"/>
    <property type="match status" value="1"/>
</dbReference>
<proteinExistence type="predicted"/>
<evidence type="ECO:0000259" key="3">
    <source>
        <dbReference type="PROSITE" id="PS50110"/>
    </source>
</evidence>
<dbReference type="InterPro" id="IPR050595">
    <property type="entry name" value="Bact_response_regulator"/>
</dbReference>
<reference evidence="4" key="1">
    <citation type="journal article" date="2020" name="mSystems">
        <title>Genome- and Community-Level Interaction Insights into Carbon Utilization and Element Cycling Functions of Hydrothermarchaeota in Hydrothermal Sediment.</title>
        <authorList>
            <person name="Zhou Z."/>
            <person name="Liu Y."/>
            <person name="Xu W."/>
            <person name="Pan J."/>
            <person name="Luo Z.H."/>
            <person name="Li M."/>
        </authorList>
    </citation>
    <scope>NUCLEOTIDE SEQUENCE [LARGE SCALE GENOMIC DNA]</scope>
    <source>
        <strain evidence="4">HyVt-92</strain>
    </source>
</reference>
<name>A0A7V5HXU4_UNCAE</name>
<evidence type="ECO:0000313" key="4">
    <source>
        <dbReference type="EMBL" id="HHF97923.1"/>
    </source>
</evidence>